<gene>
    <name evidence="2" type="ORF">ORJ04_03725</name>
</gene>
<feature type="transmembrane region" description="Helical" evidence="1">
    <location>
        <begin position="228"/>
        <end position="246"/>
    </location>
</feature>
<accession>A0ABT9HVA1</accession>
<organism evidence="2 3">
    <name type="scientific">Rheinheimera baltica</name>
    <dbReference type="NCBI Taxonomy" id="67576"/>
    <lineage>
        <taxon>Bacteria</taxon>
        <taxon>Pseudomonadati</taxon>
        <taxon>Pseudomonadota</taxon>
        <taxon>Gammaproteobacteria</taxon>
        <taxon>Chromatiales</taxon>
        <taxon>Chromatiaceae</taxon>
        <taxon>Rheinheimera</taxon>
    </lineage>
</organism>
<protein>
    <submittedName>
        <fullName evidence="2">SapC family protein</fullName>
    </submittedName>
</protein>
<keyword evidence="3" id="KW-1185">Reference proteome</keyword>
<dbReference type="Proteomes" id="UP001231109">
    <property type="component" value="Unassembled WGS sequence"/>
</dbReference>
<dbReference type="EMBL" id="JAPJDZ010000005">
    <property type="protein sequence ID" value="MDP5135057.1"/>
    <property type="molecule type" value="Genomic_DNA"/>
</dbReference>
<evidence type="ECO:0000256" key="1">
    <source>
        <dbReference type="SAM" id="Phobius"/>
    </source>
</evidence>
<name>A0ABT9HVA1_9GAMM</name>
<keyword evidence="1" id="KW-0812">Transmembrane</keyword>
<dbReference type="RefSeq" id="WP_305973928.1">
    <property type="nucleotide sequence ID" value="NZ_JAPJDZ010000005.1"/>
</dbReference>
<keyword evidence="1" id="KW-1133">Transmembrane helix</keyword>
<dbReference type="InterPro" id="IPR010836">
    <property type="entry name" value="SapC"/>
</dbReference>
<proteinExistence type="predicted"/>
<sequence>MAQLVAINPQLHQHLRLQPANAGRHSEDTQLMPVVPAEFASMATQAPIVLTKNGQTGQFVAVALLGFAPGENLFYSDNAWQGDYLPLQLQRQPFFLGQAEAAETPTNTSTAPNNKADYVLCIDSDSPTICQPTSIDDTRYEQLFTETGADSRYFQQAKSCLAELLRGEQQQQQLVQALLSYDLIQPLSLDIVFDNEQSTRLNGLYTIDQQKLAALAPDKLVELHQAGWLLPIYTLIASTAQIYPLIARKNRRLAKC</sequence>
<keyword evidence="1" id="KW-0472">Membrane</keyword>
<comment type="caution">
    <text evidence="2">The sequence shown here is derived from an EMBL/GenBank/DDBJ whole genome shotgun (WGS) entry which is preliminary data.</text>
</comment>
<evidence type="ECO:0000313" key="2">
    <source>
        <dbReference type="EMBL" id="MDP5135057.1"/>
    </source>
</evidence>
<dbReference type="Pfam" id="PF07277">
    <property type="entry name" value="SapC"/>
    <property type="match status" value="1"/>
</dbReference>
<evidence type="ECO:0000313" key="3">
    <source>
        <dbReference type="Proteomes" id="UP001231109"/>
    </source>
</evidence>
<reference evidence="2 3" key="1">
    <citation type="submission" date="2022-11" db="EMBL/GenBank/DDBJ databases">
        <title>Viruses from the air-sea interface of a natural surface slick.</title>
        <authorList>
            <person name="Rahlff J."/>
            <person name="Holmfeldt K."/>
        </authorList>
    </citation>
    <scope>NUCLEOTIDE SEQUENCE [LARGE SCALE GENOMIC DNA]</scope>
    <source>
        <strain evidence="2 3">SMS4</strain>
    </source>
</reference>